<keyword evidence="2" id="KW-1185">Reference proteome</keyword>
<dbReference type="InterPro" id="IPR045397">
    <property type="entry name" value="TumE-like"/>
</dbReference>
<sequence>MSDLENLLNLNGETFPMDNGYWVKFEVWRVEVSKSVPHGIRYSLTLHDKHNHRVIGYDNAHSFSSKKKYGAKKETYDHIHKQMDIMPYEFESASQLLEDFWKSAEYYMENNR</sequence>
<dbReference type="STRING" id="1630136.AS592_10650"/>
<gene>
    <name evidence="1" type="ORF">AS592_10650</name>
</gene>
<evidence type="ECO:0000313" key="2">
    <source>
        <dbReference type="Proteomes" id="UP000075359"/>
    </source>
</evidence>
<protein>
    <submittedName>
        <fullName evidence="1">Uncharacterized protein</fullName>
    </submittedName>
</protein>
<evidence type="ECO:0000313" key="1">
    <source>
        <dbReference type="EMBL" id="KYJ87553.1"/>
    </source>
</evidence>
<comment type="caution">
    <text evidence="1">The sequence shown here is derived from an EMBL/GenBank/DDBJ whole genome shotgun (WGS) entry which is preliminary data.</text>
</comment>
<name>A0A151CJW7_9BACT</name>
<dbReference type="AlphaFoldDB" id="A0A151CJW7"/>
<dbReference type="Proteomes" id="UP000075359">
    <property type="component" value="Unassembled WGS sequence"/>
</dbReference>
<organism evidence="1 2">
    <name type="scientific">Sulfurovum riftiae</name>
    <dbReference type="NCBI Taxonomy" id="1630136"/>
    <lineage>
        <taxon>Bacteria</taxon>
        <taxon>Pseudomonadati</taxon>
        <taxon>Campylobacterota</taxon>
        <taxon>Epsilonproteobacteria</taxon>
        <taxon>Campylobacterales</taxon>
        <taxon>Sulfurovaceae</taxon>
        <taxon>Sulfurovum</taxon>
    </lineage>
</organism>
<proteinExistence type="predicted"/>
<dbReference type="Pfam" id="PF20126">
    <property type="entry name" value="TumE"/>
    <property type="match status" value="1"/>
</dbReference>
<reference evidence="1 2" key="1">
    <citation type="submission" date="2015-11" db="EMBL/GenBank/DDBJ databases">
        <title>Draft genome of Sulfurovum riftiae 1812E, a member of the Epsilonproteobacteria isolated from the tube of the deep-sea hydrothermal vent tubewom Riftia pachyptila.</title>
        <authorList>
            <person name="Vetriani C."/>
            <person name="Giovannelli D."/>
        </authorList>
    </citation>
    <scope>NUCLEOTIDE SEQUENCE [LARGE SCALE GENOMIC DNA]</scope>
    <source>
        <strain evidence="1 2">1812E</strain>
    </source>
</reference>
<dbReference type="RefSeq" id="WP_067328481.1">
    <property type="nucleotide sequence ID" value="NZ_LNKT01000001.1"/>
</dbReference>
<accession>A0A151CJW7</accession>
<dbReference type="EMBL" id="LNKT01000001">
    <property type="protein sequence ID" value="KYJ87553.1"/>
    <property type="molecule type" value="Genomic_DNA"/>
</dbReference>